<keyword evidence="2" id="KW-1185">Reference proteome</keyword>
<evidence type="ECO:0000313" key="1">
    <source>
        <dbReference type="EMBL" id="GGA84566.1"/>
    </source>
</evidence>
<sequence length="75" mass="8867">MAVKPNTIRLHQDIKKEFDKMSNVREFGVQKYSTDYILNFVAAKYYRAAKTVENIVFNRVSYPTQNQTELFTDLQ</sequence>
<gene>
    <name evidence="1" type="ORF">GCM10008015_26690</name>
</gene>
<dbReference type="Proteomes" id="UP000658793">
    <property type="component" value="Unassembled WGS sequence"/>
</dbReference>
<accession>A0ABQ1HNQ1</accession>
<reference evidence="2" key="1">
    <citation type="journal article" date="2019" name="Int. J. Syst. Evol. Microbiol.">
        <title>The Global Catalogue of Microorganisms (GCM) 10K type strain sequencing project: providing services to taxonomists for standard genome sequencing and annotation.</title>
        <authorList>
            <consortium name="The Broad Institute Genomics Platform"/>
            <consortium name="The Broad Institute Genome Sequencing Center for Infectious Disease"/>
            <person name="Wu L."/>
            <person name="Ma J."/>
        </authorList>
    </citation>
    <scope>NUCLEOTIDE SEQUENCE [LARGE SCALE GENOMIC DNA]</scope>
    <source>
        <strain evidence="2">CGMCC 1.12811</strain>
    </source>
</reference>
<evidence type="ECO:0000313" key="2">
    <source>
        <dbReference type="Proteomes" id="UP000658793"/>
    </source>
</evidence>
<organism evidence="1 2">
    <name type="scientific">Flavobacterium palustre</name>
    <dbReference type="NCBI Taxonomy" id="1476463"/>
    <lineage>
        <taxon>Bacteria</taxon>
        <taxon>Pseudomonadati</taxon>
        <taxon>Bacteroidota</taxon>
        <taxon>Flavobacteriia</taxon>
        <taxon>Flavobacteriales</taxon>
        <taxon>Flavobacteriaceae</taxon>
        <taxon>Flavobacterium</taxon>
    </lineage>
</organism>
<dbReference type="RefSeq" id="WP_188494850.1">
    <property type="nucleotide sequence ID" value="NZ_BMGA01000008.1"/>
</dbReference>
<dbReference type="EMBL" id="BMGA01000008">
    <property type="protein sequence ID" value="GGA84566.1"/>
    <property type="molecule type" value="Genomic_DNA"/>
</dbReference>
<protein>
    <submittedName>
        <fullName evidence="1">Uncharacterized protein</fullName>
    </submittedName>
</protein>
<proteinExistence type="predicted"/>
<name>A0ABQ1HNQ1_9FLAO</name>
<comment type="caution">
    <text evidence="1">The sequence shown here is derived from an EMBL/GenBank/DDBJ whole genome shotgun (WGS) entry which is preliminary data.</text>
</comment>